<dbReference type="GeneID" id="100125102"/>
<reference evidence="2" key="1">
    <citation type="journal article" date="2010" name="Science">
        <title>The genome of the Western clawed frog Xenopus tropicalis.</title>
        <authorList>
            <person name="Hellsten U."/>
            <person name="Harland R.M."/>
            <person name="Gilchrist M.J."/>
            <person name="Hendrix D."/>
            <person name="Jurka J."/>
            <person name="Kapitonov V."/>
            <person name="Ovcharenko I."/>
            <person name="Putnam N.H."/>
            <person name="Shu S."/>
            <person name="Taher L."/>
            <person name="Blitz I.L."/>
            <person name="Blumberg B."/>
            <person name="Dichmann D.S."/>
            <person name="Dubchak I."/>
            <person name="Amaya E."/>
            <person name="Detter J.C."/>
            <person name="Fletcher R."/>
            <person name="Gerhard D.S."/>
            <person name="Goodstein D."/>
            <person name="Graves T."/>
            <person name="Grigoriev I.V."/>
            <person name="Grimwood J."/>
            <person name="Kawashima T."/>
            <person name="Lindquist E."/>
            <person name="Lucas S.M."/>
            <person name="Mead P.E."/>
            <person name="Mitros T."/>
            <person name="Ogino H."/>
            <person name="Ohta Y."/>
            <person name="Poliakov A.V."/>
            <person name="Pollet N."/>
            <person name="Robert J."/>
            <person name="Salamov A."/>
            <person name="Sater A.K."/>
            <person name="Schmutz J."/>
            <person name="Terry A."/>
            <person name="Vize P.D."/>
            <person name="Warren W.C."/>
            <person name="Wells D."/>
            <person name="Wills A."/>
            <person name="Wilson R.K."/>
            <person name="Zimmerman L.B."/>
            <person name="Zorn A.M."/>
            <person name="Grainger R."/>
            <person name="Grammer T."/>
            <person name="Khokha M.K."/>
            <person name="Richardson P.M."/>
            <person name="Rokhsar D.S."/>
        </authorList>
    </citation>
    <scope>NUCLEOTIDE SEQUENCE [LARGE SCALE GENOMIC DNA]</scope>
    <source>
        <strain evidence="2">Nigerian</strain>
    </source>
</reference>
<evidence type="ECO:0000313" key="5">
    <source>
        <dbReference type="Xenbase" id="XB-GENE-5995437"/>
    </source>
</evidence>
<dbReference type="CTD" id="84458"/>
<feature type="compositionally biased region" description="Polar residues" evidence="1">
    <location>
        <begin position="256"/>
        <end position="265"/>
    </location>
</feature>
<proteinExistence type="predicted"/>
<dbReference type="RefSeq" id="XP_012821376.2">
    <property type="nucleotide sequence ID" value="XM_012965922.3"/>
</dbReference>
<dbReference type="GeneTree" id="ENSGT00940000162611"/>
<feature type="region of interest" description="Disordered" evidence="1">
    <location>
        <begin position="1496"/>
        <end position="1515"/>
    </location>
</feature>
<sequence>MAASLCKSQQCSIERRGFRQELDSWRHKLIHCVGFESILEGLFGPGLLKDISLYKDCEPTGVCDWSFDENCLFCCLRREKVKEHLADLHKPVTDVGPENLLKQEKLRIIRLEKQAEEFINAVFYKKDTPRVSDPSIPLVAREIMQRMIRQFAAEYTSKNSCTQDSSQPNSTNNQSLQTPSPGQTSPPPATTQNPVLSKLLMADQDSPLDLTVKKSLSEDACEQEDGVLDLSTKKSPCSGSTASSISPSTSNAIGNGMSSTEKVRNTNNSTSITLEKFMVKLCTPHQKQFINVLNNICTEDSSSQENSTITSNQQNIEFDSKEYTKPIFDSSLLHLNNLVCHPPANSPTDLDIKNSATDCSGNQAFLGLGPEFLTATERLSPVCCSMTKCTLLNCSFLSTDQGEQTTGKKIVLCMKTSEEQYQIHNVICQTNFTESCFAPQKHSLKDLPNDTEDPKFVSAIPNIADKENALWSSAKSLLLHAVESDCKLKQASPLNTTDSSEVGNLLINGDIDSLECCHRGSVSLPSSSKNGLQEDIKPYELARKCKRSDEKLSDNQNFVYTNHQFINEPRLENQNAELYTGTAEGYCSALQLVANVGIPEALSEDFISLTSYKESNEQKEPLTTMALADPSSKNLTETQLESQAIETACGSWKVTTLGQAENDTLCIGPITISNLSPGNLGEGIIQYVNEGVKSNSNFGLIITPGLMCNAGKSIAYENVPITLIQKHSADVNSASSIKPAVFNTSSAIEESQPTTDEAVSYSCVSDVQENNIFTPIRCSNLGNSENLLQYVTFSVEGRGSEQCTDTAGVSSFCKGDLGIPEIHVEKCPVLKNLGTLELLHKTIGCSTLTNIKGRQMFDHMHIDSNSELGAVPGNIVESALLNESDHFSSEFSGNVAIKREYLSEGSRTDEDNTMVKRELKDKCPEMLESIQLNLRCSTAANNLDESSMIISIKEDIPRLLSSSAEDSVDGPKKETAIKEVQNCDITTLAYEQNQRLNSFVTKSLSEEKTVNTYNLKSENSFNDDIHTCSMSLKKKSKKVPAPSDRCLRSQQTQESVKNCTSDIISDKMESPNLQVNVSMLPGTNVLQRVVEVRGQTMLKSTLNSHQNCVQNFCDKTIDNSECKKNDPGLILKNIPGTEKVVFSDNCLSNKMSLRCKRKEKVKLCVDVDSKESIYVPLETGGLISTDDKSGIVQKVNTQALTATSHSFRTSKENKSRAKKMALWNHSLAPLSMENTNNHKKTNKPQRIAQQDSLNAVNLNETDISNKPKFVDWCSEEENQELIANFNTKYMSLHKRWIQLDKEVPNVQKSKNKSDKLKEIWKTKKRLRKNRSTQESQKCSAMQVLFLSTLKISEICKCFLETTETKSLVIVKKINTRLPEDLPLPIFPLPKYPPSISYTHMLQAERLKKHLKKFASVFPARNNHKTKEELVNVFNDNELQPGRSGFDGKGKCDTKQELGIKNVKSLVKLNNPAGARGEKWNSVHGKSLSLMYENKHGVSTKERKSNLKTSNRKDTDAKLTRKITKAMPKLETLSSDKQRGQKRSKEYLIKAGAHLKKRRTEVKCSAETMLSSSLPAKKVIKTVKLGSDISAQKKEIANTAVKSSKNACLKNEKKTSNKVSGKVQHASLTCSAKKANQIKPTNQNHFLCKITKNQRTAEKILTRSLSKRGFVPPQQKRNHRSKLDSTKPIKRSSFQVK</sequence>
<feature type="compositionally biased region" description="Low complexity" evidence="1">
    <location>
        <begin position="174"/>
        <end position="183"/>
    </location>
</feature>
<dbReference type="Pfam" id="PF15090">
    <property type="entry name" value="DUF4553"/>
    <property type="match status" value="1"/>
</dbReference>
<evidence type="ECO:0000313" key="2">
    <source>
        <dbReference type="Ensembl" id="ENSXETP00000106463"/>
    </source>
</evidence>
<dbReference type="Proteomes" id="UP000008143">
    <property type="component" value="Chromosome 7"/>
</dbReference>
<dbReference type="Xenbase" id="XB-GENE-5995437">
    <property type="gene designation" value="lcor"/>
</dbReference>
<evidence type="ECO:0000256" key="1">
    <source>
        <dbReference type="SAM" id="MobiDB-lite"/>
    </source>
</evidence>
<dbReference type="InterPro" id="IPR028104">
    <property type="entry name" value="DUF4553"/>
</dbReference>
<name>A0A803JEW7_XENTR</name>
<dbReference type="RefSeq" id="NP_001182625.3">
    <property type="nucleotide sequence ID" value="NM_001195696.3"/>
</dbReference>
<reference evidence="4" key="3">
    <citation type="submission" date="2025-04" db="UniProtKB">
        <authorList>
            <consortium name="RefSeq"/>
        </authorList>
    </citation>
    <scope>IDENTIFICATION</scope>
    <source>
        <strain evidence="4">Nigerian</strain>
        <tissue evidence="4">Liver and blood</tissue>
    </source>
</reference>
<feature type="region of interest" description="Disordered" evidence="1">
    <location>
        <begin position="1661"/>
        <end position="1696"/>
    </location>
</feature>
<dbReference type="AGR" id="Xenbase:XB-GENE-5995437"/>
<keyword evidence="3" id="KW-1185">Reference proteome</keyword>
<dbReference type="Ensembl" id="ENSXETT00000119955">
    <property type="protein sequence ID" value="ENSXETP00000106463"/>
    <property type="gene ID" value="ENSXETG00000046643"/>
</dbReference>
<feature type="region of interest" description="Disordered" evidence="1">
    <location>
        <begin position="158"/>
        <end position="193"/>
    </location>
</feature>
<organism evidence="2">
    <name type="scientific">Xenopus tropicalis</name>
    <name type="common">Western clawed frog</name>
    <name type="synonym">Silurana tropicalis</name>
    <dbReference type="NCBI Taxonomy" id="8364"/>
    <lineage>
        <taxon>Eukaryota</taxon>
        <taxon>Metazoa</taxon>
        <taxon>Chordata</taxon>
        <taxon>Craniata</taxon>
        <taxon>Vertebrata</taxon>
        <taxon>Euteleostomi</taxon>
        <taxon>Amphibia</taxon>
        <taxon>Batrachia</taxon>
        <taxon>Anura</taxon>
        <taxon>Pipoidea</taxon>
        <taxon>Pipidae</taxon>
        <taxon>Xenopodinae</taxon>
        <taxon>Xenopus</taxon>
        <taxon>Silurana</taxon>
    </lineage>
</organism>
<evidence type="ECO:0000313" key="3">
    <source>
        <dbReference type="Proteomes" id="UP000008143"/>
    </source>
</evidence>
<accession>A0A803JEW7</accession>
<dbReference type="PANTHER" id="PTHR14931">
    <property type="entry name" value="GENE 340-RELATED"/>
    <property type="match status" value="1"/>
</dbReference>
<evidence type="ECO:0000313" key="4">
    <source>
        <dbReference type="RefSeq" id="XP_012821376.2"/>
    </source>
</evidence>
<dbReference type="PANTHER" id="PTHR14931:SF2">
    <property type="entry name" value="LIGAND DEPENDENT NUCLEAR RECEPTOR COREPRESSOR"/>
    <property type="match status" value="1"/>
</dbReference>
<reference evidence="2" key="2">
    <citation type="submission" date="2021-03" db="UniProtKB">
        <authorList>
            <consortium name="Ensembl"/>
        </authorList>
    </citation>
    <scope>IDENTIFICATION</scope>
</reference>
<protein>
    <submittedName>
        <fullName evidence="2">Ligand dependent nuclear receptor corepressor</fullName>
    </submittedName>
    <submittedName>
        <fullName evidence="4">Ligand-dependent corepressor isoform X1</fullName>
    </submittedName>
</protein>
<feature type="compositionally biased region" description="Polar residues" evidence="1">
    <location>
        <begin position="158"/>
        <end position="173"/>
    </location>
</feature>
<dbReference type="OrthoDB" id="10028342at2759"/>
<feature type="region of interest" description="Disordered" evidence="1">
    <location>
        <begin position="225"/>
        <end position="265"/>
    </location>
</feature>
<gene>
    <name evidence="2 4 5" type="primary">lcor</name>
    <name evidence="4" type="synonym">mlr2</name>
</gene>
<feature type="compositionally biased region" description="Low complexity" evidence="1">
    <location>
        <begin position="235"/>
        <end position="254"/>
    </location>
</feature>